<dbReference type="AlphaFoldDB" id="A0A073HZE2"/>
<reference evidence="2" key="1">
    <citation type="journal article" date="2014" name="Cell">
        <title>The Architecture of a Scrambled Genome Reveals Massive Levels of Genomic Rearrangement during Development.</title>
        <authorList>
            <person name="Chen X."/>
            <person name="Bracht J.R."/>
            <person name="Goldman A.D."/>
            <person name="Dolzhenko E."/>
            <person name="Clay D.M."/>
            <person name="Swart E.C."/>
            <person name="Perlman D.H."/>
            <person name="Doak T.G."/>
            <person name="Stuart A."/>
            <person name="Amemiya C.T."/>
            <person name="Sebra R.P."/>
            <person name="Landweber L.F."/>
        </authorList>
    </citation>
    <scope>NUCLEOTIDE SEQUENCE [LARGE SCALE GENOMIC DNA]</scope>
    <source>
        <strain evidence="2">JRB310</strain>
    </source>
</reference>
<name>A0A073HZE2_9SPIT</name>
<evidence type="ECO:0000313" key="1">
    <source>
        <dbReference type="EMBL" id="KEJ82595.1"/>
    </source>
</evidence>
<protein>
    <submittedName>
        <fullName evidence="1">Uncharacterized protein</fullName>
    </submittedName>
</protein>
<organism evidence="1 2">
    <name type="scientific">Oxytricha trifallax</name>
    <dbReference type="NCBI Taxonomy" id="1172189"/>
    <lineage>
        <taxon>Eukaryota</taxon>
        <taxon>Sar</taxon>
        <taxon>Alveolata</taxon>
        <taxon>Ciliophora</taxon>
        <taxon>Intramacronucleata</taxon>
        <taxon>Spirotrichea</taxon>
        <taxon>Stichotrichia</taxon>
        <taxon>Sporadotrichida</taxon>
        <taxon>Oxytrichidae</taxon>
        <taxon>Oxytrichinae</taxon>
        <taxon>Oxytricha</taxon>
    </lineage>
</organism>
<accession>A0A073HZE2</accession>
<gene>
    <name evidence="1" type="ORF">OXYTRIMIC_036</name>
</gene>
<dbReference type="Proteomes" id="UP000053232">
    <property type="component" value="Unassembled WGS sequence"/>
</dbReference>
<comment type="caution">
    <text evidence="1">The sequence shown here is derived from an EMBL/GenBank/DDBJ whole genome shotgun (WGS) entry which is preliminary data.</text>
</comment>
<keyword evidence="2" id="KW-1185">Reference proteome</keyword>
<proteinExistence type="predicted"/>
<sequence>MMALSQGRTIVNQGMSHYCNVHRVFVDSNHLKNCNLINVAGDSTRFSKQIRENRLIDMKSKLQIEIISNMVWIDQRIKQLEGHGYYKPVKRMFKTVYVKKAVMEYDEEKLLNNSAK</sequence>
<evidence type="ECO:0000313" key="2">
    <source>
        <dbReference type="Proteomes" id="UP000053232"/>
    </source>
</evidence>
<dbReference type="EMBL" id="ARYC01013295">
    <property type="protein sequence ID" value="KEJ82595.1"/>
    <property type="molecule type" value="Genomic_DNA"/>
</dbReference>